<protein>
    <submittedName>
        <fullName evidence="1">Uncharacterized protein</fullName>
    </submittedName>
</protein>
<organism evidence="1">
    <name type="scientific">uncultured marine thaumarchaeote AD1000_04_G03</name>
    <dbReference type="NCBI Taxonomy" id="1455882"/>
    <lineage>
        <taxon>Archaea</taxon>
        <taxon>Nitrososphaerota</taxon>
        <taxon>environmental samples</taxon>
    </lineage>
</organism>
<accession>A0A075FLJ3</accession>
<sequence>MIDDQRFEIQSAFDLLPHVVGCSWATIWFRLNKIKKPTREEFREKVTEYFKILDPLVNVYPQDKNFEEIISYLKKRNAVELEKISDGKNPEVEKRYDRYVDYG</sequence>
<dbReference type="AlphaFoldDB" id="A0A075FLJ3"/>
<name>A0A075FLJ3_9ARCH</name>
<dbReference type="EMBL" id="KF900313">
    <property type="protein sequence ID" value="AIE90587.1"/>
    <property type="molecule type" value="Genomic_DNA"/>
</dbReference>
<proteinExistence type="predicted"/>
<evidence type="ECO:0000313" key="1">
    <source>
        <dbReference type="EMBL" id="AIE90587.1"/>
    </source>
</evidence>
<reference evidence="1" key="1">
    <citation type="journal article" date="2014" name="Genome Biol. Evol.">
        <title>Pangenome evidence for extensive interdomain horizontal transfer affecting lineage core and shell genes in uncultured planktonic thaumarchaeota and euryarchaeota.</title>
        <authorList>
            <person name="Deschamps P."/>
            <person name="Zivanovic Y."/>
            <person name="Moreira D."/>
            <person name="Rodriguez-Valera F."/>
            <person name="Lopez-Garcia P."/>
        </authorList>
    </citation>
    <scope>NUCLEOTIDE SEQUENCE</scope>
</reference>